<dbReference type="PANTHER" id="PTHR33179:SF57">
    <property type="entry name" value="OS02G0173200 PROTEIN"/>
    <property type="match status" value="1"/>
</dbReference>
<protein>
    <recommendedName>
        <fullName evidence="2">VQ domain-containing protein</fullName>
    </recommendedName>
</protein>
<comment type="caution">
    <text evidence="3">The sequence shown here is derived from an EMBL/GenBank/DDBJ whole genome shotgun (WGS) entry which is preliminary data.</text>
</comment>
<dbReference type="PANTHER" id="PTHR33179">
    <property type="entry name" value="VQ MOTIF-CONTAINING PROTEIN"/>
    <property type="match status" value="1"/>
</dbReference>
<proteinExistence type="predicted"/>
<evidence type="ECO:0000259" key="2">
    <source>
        <dbReference type="Pfam" id="PF05678"/>
    </source>
</evidence>
<organism evidence="3 4">
    <name type="scientific">Sorghum bicolor</name>
    <name type="common">Sorghum</name>
    <name type="synonym">Sorghum vulgare</name>
    <dbReference type="NCBI Taxonomy" id="4558"/>
    <lineage>
        <taxon>Eukaryota</taxon>
        <taxon>Viridiplantae</taxon>
        <taxon>Streptophyta</taxon>
        <taxon>Embryophyta</taxon>
        <taxon>Tracheophyta</taxon>
        <taxon>Spermatophyta</taxon>
        <taxon>Magnoliopsida</taxon>
        <taxon>Liliopsida</taxon>
        <taxon>Poales</taxon>
        <taxon>Poaceae</taxon>
        <taxon>PACMAD clade</taxon>
        <taxon>Panicoideae</taxon>
        <taxon>Andropogonodae</taxon>
        <taxon>Andropogoneae</taxon>
        <taxon>Sorghinae</taxon>
        <taxon>Sorghum</taxon>
    </lineage>
</organism>
<feature type="compositionally biased region" description="Gly residues" evidence="1">
    <location>
        <begin position="86"/>
        <end position="102"/>
    </location>
</feature>
<feature type="region of interest" description="Disordered" evidence="1">
    <location>
        <begin position="83"/>
        <end position="104"/>
    </location>
</feature>
<evidence type="ECO:0000313" key="4">
    <source>
        <dbReference type="Proteomes" id="UP000807115"/>
    </source>
</evidence>
<dbReference type="Pfam" id="PF05678">
    <property type="entry name" value="VQ"/>
    <property type="match status" value="1"/>
</dbReference>
<dbReference type="InterPro" id="IPR039609">
    <property type="entry name" value="VQ_15/22"/>
</dbReference>
<accession>A0A921UFF0</accession>
<feature type="region of interest" description="Disordered" evidence="1">
    <location>
        <begin position="30"/>
        <end position="58"/>
    </location>
</feature>
<evidence type="ECO:0000256" key="1">
    <source>
        <dbReference type="SAM" id="MobiDB-lite"/>
    </source>
</evidence>
<sequence length="160" mass="17403">MHTQKSSTVEKVWMGRMELPQVVRRVQWRQPDPHAAAAAARGQEGGGRARREARASRHTPITLLNTDTSNIRAMVQQFTGIPLGPYGPGGGPLRRGGGGGADYGPQLARPSMRSHTGDAASRPRHPARYRCAATSIQFLLSGSLSVYSLVLVQLCHERIR</sequence>
<dbReference type="EMBL" id="CM027684">
    <property type="protein sequence ID" value="KAG0530007.1"/>
    <property type="molecule type" value="Genomic_DNA"/>
</dbReference>
<dbReference type="AlphaFoldDB" id="A0A921UFF0"/>
<dbReference type="InterPro" id="IPR008889">
    <property type="entry name" value="VQ"/>
</dbReference>
<reference evidence="3" key="2">
    <citation type="submission" date="2020-10" db="EMBL/GenBank/DDBJ databases">
        <authorList>
            <person name="Cooper E.A."/>
            <person name="Brenton Z.W."/>
            <person name="Flinn B.S."/>
            <person name="Jenkins J."/>
            <person name="Shu S."/>
            <person name="Flowers D."/>
            <person name="Luo F."/>
            <person name="Wang Y."/>
            <person name="Xia P."/>
            <person name="Barry K."/>
            <person name="Daum C."/>
            <person name="Lipzen A."/>
            <person name="Yoshinaga Y."/>
            <person name="Schmutz J."/>
            <person name="Saski C."/>
            <person name="Vermerris W."/>
            <person name="Kresovich S."/>
        </authorList>
    </citation>
    <scope>NUCLEOTIDE SEQUENCE</scope>
</reference>
<name>A0A921UFF0_SORBI</name>
<evidence type="ECO:0000313" key="3">
    <source>
        <dbReference type="EMBL" id="KAG0530007.1"/>
    </source>
</evidence>
<gene>
    <name evidence="3" type="ORF">BDA96_05G147100</name>
</gene>
<feature type="domain" description="VQ" evidence="2">
    <location>
        <begin position="62"/>
        <end position="82"/>
    </location>
</feature>
<reference evidence="3" key="1">
    <citation type="journal article" date="2019" name="BMC Genomics">
        <title>A new reference genome for Sorghum bicolor reveals high levels of sequence similarity between sweet and grain genotypes: implications for the genetics of sugar metabolism.</title>
        <authorList>
            <person name="Cooper E.A."/>
            <person name="Brenton Z.W."/>
            <person name="Flinn B.S."/>
            <person name="Jenkins J."/>
            <person name="Shu S."/>
            <person name="Flowers D."/>
            <person name="Luo F."/>
            <person name="Wang Y."/>
            <person name="Xia P."/>
            <person name="Barry K."/>
            <person name="Daum C."/>
            <person name="Lipzen A."/>
            <person name="Yoshinaga Y."/>
            <person name="Schmutz J."/>
            <person name="Saski C."/>
            <person name="Vermerris W."/>
            <person name="Kresovich S."/>
        </authorList>
    </citation>
    <scope>NUCLEOTIDE SEQUENCE</scope>
</reference>
<dbReference type="Proteomes" id="UP000807115">
    <property type="component" value="Chromosome 5"/>
</dbReference>